<sequence length="705" mass="80223">MSRDGAIEQRESDFPYLSSKISGKRAAKGRRKGAEVEFGKAGVATLTKSIEDPSGVLGKKCKARLLSECLDTYTAGVTYSLNRKNRWAEINTSALLKSSNASAVESQVVERVFTAKNHGLNWTNYNVVAVHSLDNQDTLRTLTAGGKGTNLVSLTMPPREKQRGCRAKRENAAKKTAELLDRNGTEVLENLESPKIQYNICKAHPSSKVFSGKLYSKSIFVPHMQYFVHKLCDLKVNNLTVDSELTVHWLNDSCRRVSIDATSKITKMDTNPILVIVFEECRRKTFSYPSQLISSTDSSESRFITRRIPFQPSVNSQFFKRTAKVISEGQMAEILCKECKNIQSDPFELIEHEDFNFSEEDNFSEYSQPEITGFSPVTVKCQTCVNSYEDDLFELDDCWKCRNCLKQYIISQIRIRNIPIEIPFVLNQGQSLYNMLTAVIPLPLISFYTKAAATDLLKCSAVGDLTECPACKKAVLVERPNEYNSCVCSDCDTHWCSECNFEPHWPMSCCQFKIWTEKWDKQYPYAVFGDNVLANVRHVECYWCGELVCEIGGKKLKCICRIYPRPEVLPSNILAFPKTIKKDISELCSSAHSLRFSCDEKKRFELKVRKMKKIVPTVEKLIDMRTTILFVVENGLAWCYLEKTHPNVTVIKVSLIRLMKQLQDTEICMETPRNLNSSIFRFNGEKIEALEINLNKVIDLLKKNI</sequence>
<evidence type="ECO:0000313" key="1">
    <source>
        <dbReference type="Proteomes" id="UP000095283"/>
    </source>
</evidence>
<organism evidence="1 2">
    <name type="scientific">Heterorhabditis bacteriophora</name>
    <name type="common">Entomopathogenic nematode worm</name>
    <dbReference type="NCBI Taxonomy" id="37862"/>
    <lineage>
        <taxon>Eukaryota</taxon>
        <taxon>Metazoa</taxon>
        <taxon>Ecdysozoa</taxon>
        <taxon>Nematoda</taxon>
        <taxon>Chromadorea</taxon>
        <taxon>Rhabditida</taxon>
        <taxon>Rhabditina</taxon>
        <taxon>Rhabditomorpha</taxon>
        <taxon>Strongyloidea</taxon>
        <taxon>Heterorhabditidae</taxon>
        <taxon>Heterorhabditis</taxon>
    </lineage>
</organism>
<dbReference type="Proteomes" id="UP000095283">
    <property type="component" value="Unplaced"/>
</dbReference>
<proteinExistence type="predicted"/>
<name>A0A1I7XM87_HETBA</name>
<dbReference type="PANTHER" id="PTHR31063:SF3">
    <property type="entry name" value="ENHANCER OF POLYCOMB-LIKE PROTEIN"/>
    <property type="match status" value="1"/>
</dbReference>
<accession>A0A1I7XM87</accession>
<dbReference type="CDD" id="cd20335">
    <property type="entry name" value="BRcat_RBR"/>
    <property type="match status" value="1"/>
</dbReference>
<dbReference type="AlphaFoldDB" id="A0A1I7XM87"/>
<keyword evidence="1" id="KW-1185">Reference proteome</keyword>
<dbReference type="PANTHER" id="PTHR31063">
    <property type="entry name" value="PROTEIN CBG08668"/>
    <property type="match status" value="1"/>
</dbReference>
<protein>
    <submittedName>
        <fullName evidence="2">RBR-type E3 ubiquitin transferase</fullName>
    </submittedName>
</protein>
<evidence type="ECO:0000313" key="2">
    <source>
        <dbReference type="WBParaSite" id="Hba_18638"/>
    </source>
</evidence>
<reference evidence="2" key="1">
    <citation type="submission" date="2016-11" db="UniProtKB">
        <authorList>
            <consortium name="WormBaseParasite"/>
        </authorList>
    </citation>
    <scope>IDENTIFICATION</scope>
</reference>
<dbReference type="WBParaSite" id="Hba_18638">
    <property type="protein sequence ID" value="Hba_18638"/>
    <property type="gene ID" value="Hba_18638"/>
</dbReference>